<gene>
    <name evidence="3" type="primary">def</name>
    <name evidence="4" type="ORF">KCG49_04860</name>
</gene>
<proteinExistence type="inferred from homology"/>
<comment type="catalytic activity">
    <reaction evidence="3">
        <text>N-terminal N-formyl-L-methionyl-[peptide] + H2O = N-terminal L-methionyl-[peptide] + formate</text>
        <dbReference type="Rhea" id="RHEA:24420"/>
        <dbReference type="Rhea" id="RHEA-COMP:10639"/>
        <dbReference type="Rhea" id="RHEA-COMP:10640"/>
        <dbReference type="ChEBI" id="CHEBI:15377"/>
        <dbReference type="ChEBI" id="CHEBI:15740"/>
        <dbReference type="ChEBI" id="CHEBI:49298"/>
        <dbReference type="ChEBI" id="CHEBI:64731"/>
        <dbReference type="EC" id="3.5.1.88"/>
    </reaction>
</comment>
<evidence type="ECO:0000256" key="1">
    <source>
        <dbReference type="ARBA" id="ARBA00022723"/>
    </source>
</evidence>
<feature type="binding site" evidence="3">
    <location>
        <position position="151"/>
    </location>
    <ligand>
        <name>Fe cation</name>
        <dbReference type="ChEBI" id="CHEBI:24875"/>
    </ligand>
</feature>
<comment type="cofactor">
    <cofactor evidence="3">
        <name>Fe(2+)</name>
        <dbReference type="ChEBI" id="CHEBI:29033"/>
    </cofactor>
    <text evidence="3">Binds 1 Fe(2+) ion.</text>
</comment>
<dbReference type="GO" id="GO:0042586">
    <property type="term" value="F:peptide deformylase activity"/>
    <property type="evidence" value="ECO:0007669"/>
    <property type="project" value="UniProtKB-UniRule"/>
</dbReference>
<organism evidence="4 5">
    <name type="scientific">Winogradskyella luteola</name>
    <dbReference type="NCBI Taxonomy" id="2828330"/>
    <lineage>
        <taxon>Bacteria</taxon>
        <taxon>Pseudomonadati</taxon>
        <taxon>Bacteroidota</taxon>
        <taxon>Flavobacteriia</taxon>
        <taxon>Flavobacteriales</taxon>
        <taxon>Flavobacteriaceae</taxon>
        <taxon>Winogradskyella</taxon>
    </lineage>
</organism>
<protein>
    <recommendedName>
        <fullName evidence="3">Peptide deformylase</fullName>
        <shortName evidence="3">PDF</shortName>
        <ecNumber evidence="3">3.5.1.88</ecNumber>
    </recommendedName>
    <alternativeName>
        <fullName evidence="3">Polypeptide deformylase</fullName>
    </alternativeName>
</protein>
<dbReference type="PIRSF" id="PIRSF004749">
    <property type="entry name" value="Pep_def"/>
    <property type="match status" value="1"/>
</dbReference>
<dbReference type="EC" id="3.5.1.88" evidence="3"/>
<dbReference type="GO" id="GO:0046872">
    <property type="term" value="F:metal ion binding"/>
    <property type="evidence" value="ECO:0007669"/>
    <property type="project" value="UniProtKB-KW"/>
</dbReference>
<evidence type="ECO:0000256" key="2">
    <source>
        <dbReference type="ARBA" id="ARBA00022801"/>
    </source>
</evidence>
<dbReference type="HAMAP" id="MF_00163">
    <property type="entry name" value="Pep_deformylase"/>
    <property type="match status" value="1"/>
</dbReference>
<sequence length="196" mass="22858">MTLPIVAYGDAVLRKKAKEIDKDYPKLDELIENMYETMYGAYGVGLAAPQIGLPIRLFLVDTEPFSEDEDLSEKDRVQMKNFKKTFINAKILEEEGDEWAFNEGCLSIPNVREDVFRQPKIKIQYQDENFDTYVEEYDGLIARVIQHEYDHIEGILFTDKLSSFKKRLIKGKLANISKGKIKIDYKMRFPAMSRKR</sequence>
<keyword evidence="5" id="KW-1185">Reference proteome</keyword>
<accession>A0A9X1JMJ5</accession>
<comment type="similarity">
    <text evidence="3">Belongs to the polypeptide deformylase family.</text>
</comment>
<evidence type="ECO:0000313" key="4">
    <source>
        <dbReference type="EMBL" id="MBV7268525.1"/>
    </source>
</evidence>
<dbReference type="GO" id="GO:0006412">
    <property type="term" value="P:translation"/>
    <property type="evidence" value="ECO:0007669"/>
    <property type="project" value="UniProtKB-UniRule"/>
</dbReference>
<dbReference type="PANTHER" id="PTHR10458">
    <property type="entry name" value="PEPTIDE DEFORMYLASE"/>
    <property type="match status" value="1"/>
</dbReference>
<dbReference type="Proteomes" id="UP001138894">
    <property type="component" value="Unassembled WGS sequence"/>
</dbReference>
<keyword evidence="3" id="KW-0648">Protein biosynthesis</keyword>
<dbReference type="NCBIfam" id="TIGR00079">
    <property type="entry name" value="pept_deformyl"/>
    <property type="match status" value="1"/>
</dbReference>
<name>A0A9X1JMJ5_9FLAO</name>
<comment type="function">
    <text evidence="3">Removes the formyl group from the N-terminal Met of newly synthesized proteins. Requires at least a dipeptide for an efficient rate of reaction. N-terminal L-methionine is a prerequisite for activity but the enzyme has broad specificity at other positions.</text>
</comment>
<dbReference type="NCBIfam" id="NF001159">
    <property type="entry name" value="PRK00150.1-3"/>
    <property type="match status" value="1"/>
</dbReference>
<dbReference type="Pfam" id="PF01327">
    <property type="entry name" value="Pep_deformylase"/>
    <property type="match status" value="1"/>
</dbReference>
<dbReference type="AlphaFoldDB" id="A0A9X1JMJ5"/>
<feature type="binding site" evidence="3">
    <location>
        <position position="147"/>
    </location>
    <ligand>
        <name>Fe cation</name>
        <dbReference type="ChEBI" id="CHEBI:24875"/>
    </ligand>
</feature>
<dbReference type="InterPro" id="IPR023635">
    <property type="entry name" value="Peptide_deformylase"/>
</dbReference>
<evidence type="ECO:0000313" key="5">
    <source>
        <dbReference type="Proteomes" id="UP001138894"/>
    </source>
</evidence>
<keyword evidence="3" id="KW-0408">Iron</keyword>
<comment type="caution">
    <text evidence="4">The sequence shown here is derived from an EMBL/GenBank/DDBJ whole genome shotgun (WGS) entry which is preliminary data.</text>
</comment>
<dbReference type="RefSeq" id="WP_218545075.1">
    <property type="nucleotide sequence ID" value="NZ_JAGSPD010000003.1"/>
</dbReference>
<feature type="active site" evidence="3">
    <location>
        <position position="148"/>
    </location>
</feature>
<keyword evidence="2 3" id="KW-0378">Hydrolase</keyword>
<feature type="binding site" evidence="3">
    <location>
        <position position="105"/>
    </location>
    <ligand>
        <name>Fe cation</name>
        <dbReference type="ChEBI" id="CHEBI:24875"/>
    </ligand>
</feature>
<evidence type="ECO:0000256" key="3">
    <source>
        <dbReference type="HAMAP-Rule" id="MF_00163"/>
    </source>
</evidence>
<dbReference type="CDD" id="cd00487">
    <property type="entry name" value="Pep_deformylase"/>
    <property type="match status" value="1"/>
</dbReference>
<reference evidence="4" key="1">
    <citation type="submission" date="2021-04" db="EMBL/GenBank/DDBJ databases">
        <authorList>
            <person name="Pira H."/>
            <person name="Risdian C."/>
            <person name="Wink J."/>
        </authorList>
    </citation>
    <scope>NUCLEOTIDE SEQUENCE</scope>
    <source>
        <strain evidence="4">WHY3</strain>
    </source>
</reference>
<keyword evidence="1 3" id="KW-0479">Metal-binding</keyword>
<dbReference type="PANTHER" id="PTHR10458:SF22">
    <property type="entry name" value="PEPTIDE DEFORMYLASE"/>
    <property type="match status" value="1"/>
</dbReference>
<dbReference type="EMBL" id="JAGSPD010000003">
    <property type="protein sequence ID" value="MBV7268525.1"/>
    <property type="molecule type" value="Genomic_DNA"/>
</dbReference>